<dbReference type="Proteomes" id="UP001159364">
    <property type="component" value="Linkage Group LG07"/>
</dbReference>
<evidence type="ECO:0000313" key="2">
    <source>
        <dbReference type="Proteomes" id="UP001159364"/>
    </source>
</evidence>
<protein>
    <submittedName>
        <fullName evidence="1">Uncharacterized protein</fullName>
    </submittedName>
</protein>
<dbReference type="PANTHER" id="PTHR48204:SF1">
    <property type="entry name" value="OS07G0265100 PROTEIN"/>
    <property type="match status" value="1"/>
</dbReference>
<sequence>MESSSTTADVPRSISVSSCRWLNRSNHRLFFDRRYGWDNDANGLAGGRGMFCVLPLAQGLFKRASDSQTLLLKFENPELISPQALQSILDKRLNELKSSIQKPKFSCFALKGKSSSDSAIVASRLQIESAGSQTGDCIITCIIPYCFRSR</sequence>
<name>A0AAV8T273_9ROSI</name>
<proteinExistence type="predicted"/>
<organism evidence="1 2">
    <name type="scientific">Erythroxylum novogranatense</name>
    <dbReference type="NCBI Taxonomy" id="1862640"/>
    <lineage>
        <taxon>Eukaryota</taxon>
        <taxon>Viridiplantae</taxon>
        <taxon>Streptophyta</taxon>
        <taxon>Embryophyta</taxon>
        <taxon>Tracheophyta</taxon>
        <taxon>Spermatophyta</taxon>
        <taxon>Magnoliopsida</taxon>
        <taxon>eudicotyledons</taxon>
        <taxon>Gunneridae</taxon>
        <taxon>Pentapetalae</taxon>
        <taxon>rosids</taxon>
        <taxon>fabids</taxon>
        <taxon>Malpighiales</taxon>
        <taxon>Erythroxylaceae</taxon>
        <taxon>Erythroxylum</taxon>
    </lineage>
</organism>
<dbReference type="EMBL" id="JAIWQS010000007">
    <property type="protein sequence ID" value="KAJ8760368.1"/>
    <property type="molecule type" value="Genomic_DNA"/>
</dbReference>
<gene>
    <name evidence="1" type="ORF">K2173_012972</name>
</gene>
<dbReference type="AlphaFoldDB" id="A0AAV8T273"/>
<reference evidence="1 2" key="1">
    <citation type="submission" date="2021-09" db="EMBL/GenBank/DDBJ databases">
        <title>Genomic insights and catalytic innovation underlie evolution of tropane alkaloids biosynthesis.</title>
        <authorList>
            <person name="Wang Y.-J."/>
            <person name="Tian T."/>
            <person name="Huang J.-P."/>
            <person name="Huang S.-X."/>
        </authorList>
    </citation>
    <scope>NUCLEOTIDE SEQUENCE [LARGE SCALE GENOMIC DNA]</scope>
    <source>
        <strain evidence="1">KIB-2018</strain>
        <tissue evidence="1">Leaf</tissue>
    </source>
</reference>
<comment type="caution">
    <text evidence="1">The sequence shown here is derived from an EMBL/GenBank/DDBJ whole genome shotgun (WGS) entry which is preliminary data.</text>
</comment>
<evidence type="ECO:0000313" key="1">
    <source>
        <dbReference type="EMBL" id="KAJ8760368.1"/>
    </source>
</evidence>
<dbReference type="PANTHER" id="PTHR48204">
    <property type="entry name" value="OS07G0265100 PROTEIN"/>
    <property type="match status" value="1"/>
</dbReference>
<keyword evidence="2" id="KW-1185">Reference proteome</keyword>
<accession>A0AAV8T273</accession>